<keyword evidence="2" id="KW-1185">Reference proteome</keyword>
<evidence type="ECO:0000313" key="1">
    <source>
        <dbReference type="EMBL" id="GBM27340.1"/>
    </source>
</evidence>
<proteinExistence type="predicted"/>
<evidence type="ECO:0000313" key="2">
    <source>
        <dbReference type="Proteomes" id="UP000499080"/>
    </source>
</evidence>
<dbReference type="AlphaFoldDB" id="A0A4Y2EDY6"/>
<organism evidence="1 2">
    <name type="scientific">Araneus ventricosus</name>
    <name type="common">Orbweaver spider</name>
    <name type="synonym">Epeira ventricosa</name>
    <dbReference type="NCBI Taxonomy" id="182803"/>
    <lineage>
        <taxon>Eukaryota</taxon>
        <taxon>Metazoa</taxon>
        <taxon>Ecdysozoa</taxon>
        <taxon>Arthropoda</taxon>
        <taxon>Chelicerata</taxon>
        <taxon>Arachnida</taxon>
        <taxon>Araneae</taxon>
        <taxon>Araneomorphae</taxon>
        <taxon>Entelegynae</taxon>
        <taxon>Araneoidea</taxon>
        <taxon>Araneidae</taxon>
        <taxon>Araneus</taxon>
    </lineage>
</organism>
<name>A0A4Y2EDY6_ARAVE</name>
<sequence>MEGIIHCPHITIHDLGEEDVVHKKVEHYKDREELETKFKGIKEHVSRNLAGLQEDPLRLVLSIPCHFLSLGTLGEYLEEDLVILLTFLANIADVSDKLRLLKDSLEKK</sequence>
<comment type="caution">
    <text evidence="1">The sequence shown here is derived from an EMBL/GenBank/DDBJ whole genome shotgun (WGS) entry which is preliminary data.</text>
</comment>
<gene>
    <name evidence="1" type="ORF">AVEN_144888_1</name>
</gene>
<reference evidence="1 2" key="1">
    <citation type="journal article" date="2019" name="Sci. Rep.">
        <title>Orb-weaving spider Araneus ventricosus genome elucidates the spidroin gene catalogue.</title>
        <authorList>
            <person name="Kono N."/>
            <person name="Nakamura H."/>
            <person name="Ohtoshi R."/>
            <person name="Moran D.A.P."/>
            <person name="Shinohara A."/>
            <person name="Yoshida Y."/>
            <person name="Fujiwara M."/>
            <person name="Mori M."/>
            <person name="Tomita M."/>
            <person name="Arakawa K."/>
        </authorList>
    </citation>
    <scope>NUCLEOTIDE SEQUENCE [LARGE SCALE GENOMIC DNA]</scope>
</reference>
<dbReference type="Proteomes" id="UP000499080">
    <property type="component" value="Unassembled WGS sequence"/>
</dbReference>
<dbReference type="EMBL" id="BGPR01000582">
    <property type="protein sequence ID" value="GBM27340.1"/>
    <property type="molecule type" value="Genomic_DNA"/>
</dbReference>
<accession>A0A4Y2EDY6</accession>
<protein>
    <submittedName>
        <fullName evidence="1">Uncharacterized protein</fullName>
    </submittedName>
</protein>